<evidence type="ECO:0000256" key="4">
    <source>
        <dbReference type="ARBA" id="ARBA00017286"/>
    </source>
</evidence>
<accession>A0A5N5QWI8</accession>
<protein>
    <recommendedName>
        <fullName evidence="5">Protein YAE1</fullName>
    </recommendedName>
    <alternativeName>
        <fullName evidence="4">Protein yae1</fullName>
    </alternativeName>
</protein>
<comment type="caution">
    <text evidence="9">The sequence shown here is derived from an EMBL/GenBank/DDBJ whole genome shotgun (WGS) entry which is preliminary data.</text>
</comment>
<proteinExistence type="inferred from homology"/>
<dbReference type="Pfam" id="PF09811">
    <property type="entry name" value="Yae1_N"/>
    <property type="match status" value="1"/>
</dbReference>
<dbReference type="GO" id="GO:0005634">
    <property type="term" value="C:nucleus"/>
    <property type="evidence" value="ECO:0007669"/>
    <property type="project" value="UniProtKB-SubCell"/>
</dbReference>
<evidence type="ECO:0000256" key="6">
    <source>
        <dbReference type="ARBA" id="ARBA00022490"/>
    </source>
</evidence>
<comment type="subcellular location">
    <subcellularLocation>
        <location evidence="2">Cytoplasm</location>
    </subcellularLocation>
    <subcellularLocation>
        <location evidence="1">Nucleus</location>
    </subcellularLocation>
</comment>
<dbReference type="AlphaFoldDB" id="A0A5N5QWI8"/>
<organism evidence="9 10">
    <name type="scientific">Ceratobasidium theobromae</name>
    <dbReference type="NCBI Taxonomy" id="1582974"/>
    <lineage>
        <taxon>Eukaryota</taxon>
        <taxon>Fungi</taxon>
        <taxon>Dikarya</taxon>
        <taxon>Basidiomycota</taxon>
        <taxon>Agaricomycotina</taxon>
        <taxon>Agaricomycetes</taxon>
        <taxon>Cantharellales</taxon>
        <taxon>Ceratobasidiaceae</taxon>
        <taxon>Ceratobasidium</taxon>
    </lineage>
</organism>
<dbReference type="InterPro" id="IPR038881">
    <property type="entry name" value="Yae1-like"/>
</dbReference>
<dbReference type="OrthoDB" id="20086at2759"/>
<keyword evidence="10" id="KW-1185">Reference proteome</keyword>
<evidence type="ECO:0000259" key="8">
    <source>
        <dbReference type="Pfam" id="PF09811"/>
    </source>
</evidence>
<dbReference type="InterPro" id="IPR019191">
    <property type="entry name" value="Essential_protein_Yae1_N"/>
</dbReference>
<gene>
    <name evidence="9" type="ORF">CTheo_697</name>
</gene>
<evidence type="ECO:0000256" key="1">
    <source>
        <dbReference type="ARBA" id="ARBA00004123"/>
    </source>
</evidence>
<evidence type="ECO:0000256" key="3">
    <source>
        <dbReference type="ARBA" id="ARBA00007096"/>
    </source>
</evidence>
<evidence type="ECO:0000256" key="2">
    <source>
        <dbReference type="ARBA" id="ARBA00004496"/>
    </source>
</evidence>
<keyword evidence="6" id="KW-0963">Cytoplasm</keyword>
<evidence type="ECO:0000313" key="10">
    <source>
        <dbReference type="Proteomes" id="UP000383932"/>
    </source>
</evidence>
<feature type="domain" description="Essential protein Yae1 N-terminal" evidence="8">
    <location>
        <begin position="26"/>
        <end position="65"/>
    </location>
</feature>
<dbReference type="EMBL" id="SSOP01000005">
    <property type="protein sequence ID" value="KAB5595933.1"/>
    <property type="molecule type" value="Genomic_DNA"/>
</dbReference>
<dbReference type="PANTHER" id="PTHR18829">
    <property type="entry name" value="PROTEIN YAE1 HOMOLOG"/>
    <property type="match status" value="1"/>
</dbReference>
<evidence type="ECO:0000256" key="5">
    <source>
        <dbReference type="ARBA" id="ARBA00018400"/>
    </source>
</evidence>
<keyword evidence="7" id="KW-0539">Nucleus</keyword>
<comment type="similarity">
    <text evidence="3">Belongs to the YAE1 family.</text>
</comment>
<sequence>MDLEGDETSIADREWNKLSTDFITAGYREGITAGKESALQDGFDDGFASVGAPLGRQVGTLRGKANAALALCLRLEVHALEEELRDIVQALSRIRLSALAPPDMQAIEHAKEHESDRPDVGDVETSTGATMQGLEDAFESLSTSKSAGKVDIMRRSVEAAGELNRLGQRLQAACAQLGV</sequence>
<dbReference type="GO" id="GO:0005737">
    <property type="term" value="C:cytoplasm"/>
    <property type="evidence" value="ECO:0007669"/>
    <property type="project" value="UniProtKB-SubCell"/>
</dbReference>
<dbReference type="Proteomes" id="UP000383932">
    <property type="component" value="Unassembled WGS sequence"/>
</dbReference>
<evidence type="ECO:0000256" key="7">
    <source>
        <dbReference type="ARBA" id="ARBA00023242"/>
    </source>
</evidence>
<name>A0A5N5QWI8_9AGAM</name>
<dbReference type="PANTHER" id="PTHR18829:SF0">
    <property type="entry name" value="PROTEIN YAE1 HOMOLOG"/>
    <property type="match status" value="1"/>
</dbReference>
<reference evidence="9 10" key="1">
    <citation type="journal article" date="2019" name="Fungal Biol. Biotechnol.">
        <title>Draft genome sequence of fastidious pathogen Ceratobasidium theobromae, which causes vascular-streak dieback in Theobroma cacao.</title>
        <authorList>
            <person name="Ali S.S."/>
            <person name="Asman A."/>
            <person name="Shao J."/>
            <person name="Firmansyah A.P."/>
            <person name="Susilo A.W."/>
            <person name="Rosmana A."/>
            <person name="McMahon P."/>
            <person name="Junaid M."/>
            <person name="Guest D."/>
            <person name="Kheng T.Y."/>
            <person name="Meinhardt L.W."/>
            <person name="Bailey B.A."/>
        </authorList>
    </citation>
    <scope>NUCLEOTIDE SEQUENCE [LARGE SCALE GENOMIC DNA]</scope>
    <source>
        <strain evidence="9 10">CT2</strain>
    </source>
</reference>
<evidence type="ECO:0000313" key="9">
    <source>
        <dbReference type="EMBL" id="KAB5595933.1"/>
    </source>
</evidence>